<dbReference type="Pfam" id="PF01464">
    <property type="entry name" value="SLT"/>
    <property type="match status" value="1"/>
</dbReference>
<proteinExistence type="predicted"/>
<dbReference type="SUPFAM" id="SSF53955">
    <property type="entry name" value="Lysozyme-like"/>
    <property type="match status" value="1"/>
</dbReference>
<dbReference type="InterPro" id="IPR043769">
    <property type="entry name" value="DUF5715"/>
</dbReference>
<dbReference type="EMBL" id="CP098502">
    <property type="protein sequence ID" value="UTI64733.1"/>
    <property type="molecule type" value="Genomic_DNA"/>
</dbReference>
<dbReference type="InterPro" id="IPR008258">
    <property type="entry name" value="Transglycosylase_SLT_dom_1"/>
</dbReference>
<reference evidence="3 4" key="1">
    <citation type="submission" date="2022-06" db="EMBL/GenBank/DDBJ databases">
        <title>Paraconexibacter antarcticus.</title>
        <authorList>
            <person name="Kim C.S."/>
        </authorList>
    </citation>
    <scope>NUCLEOTIDE SEQUENCE [LARGE SCALE GENOMIC DNA]</scope>
    <source>
        <strain evidence="3 4">02-257</strain>
    </source>
</reference>
<dbReference type="Pfam" id="PF18979">
    <property type="entry name" value="DUF5715"/>
    <property type="match status" value="1"/>
</dbReference>
<feature type="region of interest" description="Disordered" evidence="1">
    <location>
        <begin position="55"/>
        <end position="78"/>
    </location>
</feature>
<dbReference type="Proteomes" id="UP001056035">
    <property type="component" value="Chromosome"/>
</dbReference>
<dbReference type="PANTHER" id="PTHR37423">
    <property type="entry name" value="SOLUBLE LYTIC MUREIN TRANSGLYCOSYLASE-RELATED"/>
    <property type="match status" value="1"/>
</dbReference>
<organism evidence="3 4">
    <name type="scientific">Paraconexibacter antarcticus</name>
    <dbReference type="NCBI Taxonomy" id="2949664"/>
    <lineage>
        <taxon>Bacteria</taxon>
        <taxon>Bacillati</taxon>
        <taxon>Actinomycetota</taxon>
        <taxon>Thermoleophilia</taxon>
        <taxon>Solirubrobacterales</taxon>
        <taxon>Paraconexibacteraceae</taxon>
        <taxon>Paraconexibacter</taxon>
    </lineage>
</organism>
<evidence type="ECO:0000313" key="3">
    <source>
        <dbReference type="EMBL" id="UTI64733.1"/>
    </source>
</evidence>
<name>A0ABY5DRS6_9ACTN</name>
<gene>
    <name evidence="3" type="ORF">NBH00_00645</name>
</gene>
<keyword evidence="4" id="KW-1185">Reference proteome</keyword>
<accession>A0ABY5DRS6</accession>
<protein>
    <submittedName>
        <fullName evidence="3">DUF5715 family protein</fullName>
    </submittedName>
</protein>
<dbReference type="RefSeq" id="WP_254571431.1">
    <property type="nucleotide sequence ID" value="NZ_CP098502.1"/>
</dbReference>
<feature type="region of interest" description="Disordered" evidence="1">
    <location>
        <begin position="1"/>
        <end position="25"/>
    </location>
</feature>
<feature type="compositionally biased region" description="Basic residues" evidence="1">
    <location>
        <begin position="7"/>
        <end position="17"/>
    </location>
</feature>
<sequence length="527" mass="55900">MAAPARPPRRGRPRRGGPRVPPAELRRRRARAGLLLLLAVFAGAAGAALLLHSSGGGSGPAKAGGRDPRALLPGSAPGAGVDPLRYTPAVRADREAQAAAGLAHVLYVKSPGGAVVTAERVAALRPLIERAAAKGGVDPDVLEGIVFLESAGRPDAVANPRDLSGAAGLTQILAQTGTGLLGLKVDVGASERLTRGIARGRRVAARQAQRRKVDERFDPAKALAATVRYLNIARKAFSGNADRDDLAVASYHMGIGNLQTALSRFGDTTVPYAELYFASSPVSHARAYAFLTGLGDDSSTYLWRVRAAEDIMRRFRSDPIRLASRAVRMLHKASAEEVLRPEGSVPEFPDPFAVGRAEAAGALRRLDPALLQRYGLQISTTMGELAPKVHQTRRLYRALRPEALATLLYLGAAAQGISAAAPLIVTSTVRDRQYQAQLAATNIEATHAYSLHTTGFTFDILRRYVSADQSKAFQFALDRLTAEDVIAWVREPAAIHVTVGPGARVLLPLLRPGAPVPAPAVPATRAR</sequence>
<dbReference type="InterPro" id="IPR023346">
    <property type="entry name" value="Lysozyme-like_dom_sf"/>
</dbReference>
<dbReference type="Gene3D" id="1.10.530.10">
    <property type="match status" value="1"/>
</dbReference>
<feature type="domain" description="Transglycosylase SLT" evidence="2">
    <location>
        <begin position="127"/>
        <end position="266"/>
    </location>
</feature>
<dbReference type="PANTHER" id="PTHR37423:SF6">
    <property type="entry name" value="CELL DIVISION COORDINATOR CPOB"/>
    <property type="match status" value="1"/>
</dbReference>
<evidence type="ECO:0000259" key="2">
    <source>
        <dbReference type="Pfam" id="PF01464"/>
    </source>
</evidence>
<evidence type="ECO:0000313" key="4">
    <source>
        <dbReference type="Proteomes" id="UP001056035"/>
    </source>
</evidence>
<evidence type="ECO:0000256" key="1">
    <source>
        <dbReference type="SAM" id="MobiDB-lite"/>
    </source>
</evidence>